<proteinExistence type="inferred from homology"/>
<dbReference type="CDD" id="cd07709">
    <property type="entry name" value="flavodiiron_proteins_MBL-fold"/>
    <property type="match status" value="1"/>
</dbReference>
<dbReference type="InterPro" id="IPR001279">
    <property type="entry name" value="Metallo-B-lactamas"/>
</dbReference>
<dbReference type="GO" id="GO:0016491">
    <property type="term" value="F:oxidoreductase activity"/>
    <property type="evidence" value="ECO:0007669"/>
    <property type="project" value="InterPro"/>
</dbReference>
<evidence type="ECO:0000259" key="2">
    <source>
        <dbReference type="PROSITE" id="PS50902"/>
    </source>
</evidence>
<protein>
    <submittedName>
        <fullName evidence="3">FprA family A-type flavoprotein</fullName>
    </submittedName>
</protein>
<dbReference type="Gene3D" id="3.40.50.360">
    <property type="match status" value="1"/>
</dbReference>
<dbReference type="GO" id="GO:0010181">
    <property type="term" value="F:FMN binding"/>
    <property type="evidence" value="ECO:0007669"/>
    <property type="project" value="InterPro"/>
</dbReference>
<organism evidence="3 4">
    <name type="scientific">Candidatus Ornithospirochaeta stercoripullorum</name>
    <dbReference type="NCBI Taxonomy" id="2840899"/>
    <lineage>
        <taxon>Bacteria</taxon>
        <taxon>Pseudomonadati</taxon>
        <taxon>Spirochaetota</taxon>
        <taxon>Spirochaetia</taxon>
        <taxon>Spirochaetales</taxon>
        <taxon>Spirochaetaceae</taxon>
        <taxon>Spirochaetaceae incertae sedis</taxon>
        <taxon>Candidatus Ornithospirochaeta</taxon>
    </lineage>
</organism>
<dbReference type="PIRSF" id="PIRSF005243">
    <property type="entry name" value="ROO"/>
    <property type="match status" value="1"/>
</dbReference>
<evidence type="ECO:0000313" key="4">
    <source>
        <dbReference type="Proteomes" id="UP000823615"/>
    </source>
</evidence>
<dbReference type="InterPro" id="IPR045761">
    <property type="entry name" value="ODP_dom"/>
</dbReference>
<reference evidence="3" key="1">
    <citation type="submission" date="2020-10" db="EMBL/GenBank/DDBJ databases">
        <authorList>
            <person name="Gilroy R."/>
        </authorList>
    </citation>
    <scope>NUCLEOTIDE SEQUENCE</scope>
    <source>
        <strain evidence="3">7293</strain>
    </source>
</reference>
<dbReference type="GO" id="GO:0046872">
    <property type="term" value="F:metal ion binding"/>
    <property type="evidence" value="ECO:0007669"/>
    <property type="project" value="InterPro"/>
</dbReference>
<feature type="domain" description="Flavodoxin-like" evidence="2">
    <location>
        <begin position="256"/>
        <end position="396"/>
    </location>
</feature>
<dbReference type="Gene3D" id="3.60.15.10">
    <property type="entry name" value="Ribonuclease Z/Hydroxyacylglutathione hydrolase-like"/>
    <property type="match status" value="1"/>
</dbReference>
<dbReference type="Proteomes" id="UP000823615">
    <property type="component" value="Unassembled WGS sequence"/>
</dbReference>
<comment type="caution">
    <text evidence="3">The sequence shown here is derived from an EMBL/GenBank/DDBJ whole genome shotgun (WGS) entry which is preliminary data.</text>
</comment>
<dbReference type="InterPro" id="IPR029039">
    <property type="entry name" value="Flavoprotein-like_sf"/>
</dbReference>
<sequence length="401" mass="45229">MQNTRKITEDVFYVGASDRRLALFENIYPIERGVSYNSYVVLDEKTVLLDTADHSVSREFLENVEAALSGRSLDYLIVNHMEPDHCSVIAEIVLRYPEVKIVGNQKTIQMIRQFYTFDVDSRAHIVKDGDTLTTGKHTFAFVFAPMVHWPEVMVTFDTTNGFLFSADAFGTFGALCGNIYADEVAFEKEWLDDARRYYINIVGKYGLQVMNTLKKAATLPIKMILPLHGPIWRENIGWFIEKYQTWASYVPEEKGLLIIYSSIYGDTANAVDVLSAKAAEKGARNIHIYDASKTDPSVLVSECFRYSTIVFASPTYNAEIFPKMEMLLTELKAHAFQNRDVAVIENGTWALSAGKKMSEMLSSMKDIRIIAPVFSVKSSLKEEQMGEVESLAEALCKSIEA</sequence>
<accession>A0A9D9H517</accession>
<dbReference type="GO" id="GO:0009055">
    <property type="term" value="F:electron transfer activity"/>
    <property type="evidence" value="ECO:0007669"/>
    <property type="project" value="InterPro"/>
</dbReference>
<evidence type="ECO:0000313" key="3">
    <source>
        <dbReference type="EMBL" id="MBO8435457.1"/>
    </source>
</evidence>
<dbReference type="EMBL" id="JADIMT010000009">
    <property type="protein sequence ID" value="MBO8435457.1"/>
    <property type="molecule type" value="Genomic_DNA"/>
</dbReference>
<dbReference type="AlphaFoldDB" id="A0A9D9H517"/>
<comment type="similarity">
    <text evidence="1">In the N-terminal section; belongs to the zinc metallo-hydrolase group 3 family.</text>
</comment>
<dbReference type="PANTHER" id="PTHR43717:SF1">
    <property type="entry name" value="ANAEROBIC NITRIC OXIDE REDUCTASE FLAVORUBREDOXIN"/>
    <property type="match status" value="1"/>
</dbReference>
<dbReference type="SUPFAM" id="SSF52218">
    <property type="entry name" value="Flavoproteins"/>
    <property type="match status" value="1"/>
</dbReference>
<evidence type="ECO:0000256" key="1">
    <source>
        <dbReference type="ARBA" id="ARBA00007121"/>
    </source>
</evidence>
<dbReference type="PROSITE" id="PS50902">
    <property type="entry name" value="FLAVODOXIN_LIKE"/>
    <property type="match status" value="1"/>
</dbReference>
<dbReference type="InterPro" id="IPR008254">
    <property type="entry name" value="Flavodoxin/NO_synth"/>
</dbReference>
<dbReference type="PANTHER" id="PTHR43717">
    <property type="entry name" value="ANAEROBIC NITRIC OXIDE REDUCTASE FLAVORUBREDOXIN"/>
    <property type="match status" value="1"/>
</dbReference>
<name>A0A9D9H517_9SPIO</name>
<dbReference type="InterPro" id="IPR016440">
    <property type="entry name" value="Rubredoxin-O_OxRdtase"/>
</dbReference>
<gene>
    <name evidence="3" type="ORF">IAA97_00530</name>
</gene>
<dbReference type="SUPFAM" id="SSF56281">
    <property type="entry name" value="Metallo-hydrolase/oxidoreductase"/>
    <property type="match status" value="1"/>
</dbReference>
<dbReference type="InterPro" id="IPR036866">
    <property type="entry name" value="RibonucZ/Hydroxyglut_hydro"/>
</dbReference>
<reference evidence="3" key="2">
    <citation type="journal article" date="2021" name="PeerJ">
        <title>Extensive microbial diversity within the chicken gut microbiome revealed by metagenomics and culture.</title>
        <authorList>
            <person name="Gilroy R."/>
            <person name="Ravi A."/>
            <person name="Getino M."/>
            <person name="Pursley I."/>
            <person name="Horton D.L."/>
            <person name="Alikhan N.F."/>
            <person name="Baker D."/>
            <person name="Gharbi K."/>
            <person name="Hall N."/>
            <person name="Watson M."/>
            <person name="Adriaenssens E.M."/>
            <person name="Foster-Nyarko E."/>
            <person name="Jarju S."/>
            <person name="Secka A."/>
            <person name="Antonio M."/>
            <person name="Oren A."/>
            <person name="Chaudhuri R.R."/>
            <person name="La Ragione R."/>
            <person name="Hildebrand F."/>
            <person name="Pallen M.J."/>
        </authorList>
    </citation>
    <scope>NUCLEOTIDE SEQUENCE</scope>
    <source>
        <strain evidence="3">7293</strain>
    </source>
</reference>
<dbReference type="Pfam" id="PF19583">
    <property type="entry name" value="ODP"/>
    <property type="match status" value="1"/>
</dbReference>
<dbReference type="SMART" id="SM00849">
    <property type="entry name" value="Lactamase_B"/>
    <property type="match status" value="1"/>
</dbReference>